<dbReference type="InterPro" id="IPR013096">
    <property type="entry name" value="Cupin_2"/>
</dbReference>
<dbReference type="OrthoDB" id="9801227at2"/>
<dbReference type="STRING" id="796620.VIBC2010_08313"/>
<proteinExistence type="predicted"/>
<dbReference type="InterPro" id="IPR014710">
    <property type="entry name" value="RmlC-like_jellyroll"/>
</dbReference>
<dbReference type="Pfam" id="PF07883">
    <property type="entry name" value="Cupin_2"/>
    <property type="match status" value="1"/>
</dbReference>
<feature type="chain" id="PRO_5003167253" evidence="1">
    <location>
        <begin position="29"/>
        <end position="154"/>
    </location>
</feature>
<sequence length="154" mass="16964">MKTKSKKRHLLLSLPVLLSIFTSCGVLSSESTEKALVYSHDNEKLKWVSCPDFLPCEVAPLNGALGTPNNDVFIRFPSKAKIPFHTHSSNEHMVLIEGEFHTTYVGQNRVILKAGDYAYGPGNLAHDGYCASDEACIMFVAYETAIDAVPYPSK</sequence>
<evidence type="ECO:0000259" key="2">
    <source>
        <dbReference type="Pfam" id="PF07883"/>
    </source>
</evidence>
<keyword evidence="1" id="KW-0732">Signal</keyword>
<dbReference type="EMBL" id="AEIU01000002">
    <property type="protein sequence ID" value="EFP98536.1"/>
    <property type="molecule type" value="Genomic_DNA"/>
</dbReference>
<dbReference type="RefSeq" id="WP_009599208.1">
    <property type="nucleotide sequence ID" value="NZ_AEIU01000002.1"/>
</dbReference>
<name>E3BEB9_9VIBR</name>
<dbReference type="PROSITE" id="PS51257">
    <property type="entry name" value="PROKAR_LIPOPROTEIN"/>
    <property type="match status" value="1"/>
</dbReference>
<evidence type="ECO:0000313" key="4">
    <source>
        <dbReference type="Proteomes" id="UP000002943"/>
    </source>
</evidence>
<accession>E3BEB9</accession>
<feature type="domain" description="Cupin type-2" evidence="2">
    <location>
        <begin position="74"/>
        <end position="141"/>
    </location>
</feature>
<dbReference type="SUPFAM" id="SSF51182">
    <property type="entry name" value="RmlC-like cupins"/>
    <property type="match status" value="1"/>
</dbReference>
<evidence type="ECO:0000313" key="3">
    <source>
        <dbReference type="EMBL" id="EFP98536.1"/>
    </source>
</evidence>
<organism evidence="3 4">
    <name type="scientific">Vibrio caribbeanicus ATCC BAA-2122</name>
    <dbReference type="NCBI Taxonomy" id="796620"/>
    <lineage>
        <taxon>Bacteria</taxon>
        <taxon>Pseudomonadati</taxon>
        <taxon>Pseudomonadota</taxon>
        <taxon>Gammaproteobacteria</taxon>
        <taxon>Vibrionales</taxon>
        <taxon>Vibrionaceae</taxon>
        <taxon>Vibrio</taxon>
    </lineage>
</organism>
<dbReference type="AlphaFoldDB" id="E3BEB9"/>
<comment type="caution">
    <text evidence="3">The sequence shown here is derived from an EMBL/GenBank/DDBJ whole genome shotgun (WGS) entry which is preliminary data.</text>
</comment>
<evidence type="ECO:0000256" key="1">
    <source>
        <dbReference type="SAM" id="SignalP"/>
    </source>
</evidence>
<dbReference type="Gene3D" id="2.60.120.10">
    <property type="entry name" value="Jelly Rolls"/>
    <property type="match status" value="1"/>
</dbReference>
<dbReference type="eggNOG" id="COG1917">
    <property type="taxonomic scope" value="Bacteria"/>
</dbReference>
<reference evidence="3 4" key="1">
    <citation type="journal article" date="2012" name="Int. J. Syst. Evol. Microbiol.">
        <title>Vibrio caribbeanicus sp. nov., isolated from the marine sponge Scleritoderma cyanea.</title>
        <authorList>
            <person name="Hoffmann M."/>
            <person name="Monday S.R."/>
            <person name="Allard M.W."/>
            <person name="Strain E.A."/>
            <person name="Whittaker P."/>
            <person name="Naum M."/>
            <person name="McCarthy P.J."/>
            <person name="Lopez J.V."/>
            <person name="Fischer M."/>
            <person name="Brown E.W."/>
        </authorList>
    </citation>
    <scope>NUCLEOTIDE SEQUENCE [LARGE SCALE GENOMIC DNA]</scope>
    <source>
        <strain evidence="3 4">ATCC BAA-2122</strain>
    </source>
</reference>
<dbReference type="InterPro" id="IPR011051">
    <property type="entry name" value="RmlC_Cupin_sf"/>
</dbReference>
<dbReference type="Proteomes" id="UP000002943">
    <property type="component" value="Unassembled WGS sequence"/>
</dbReference>
<keyword evidence="4" id="KW-1185">Reference proteome</keyword>
<gene>
    <name evidence="3" type="ORF">VIBC2010_08313</name>
</gene>
<feature type="signal peptide" evidence="1">
    <location>
        <begin position="1"/>
        <end position="28"/>
    </location>
</feature>
<protein>
    <submittedName>
        <fullName evidence="3">Cupin 2, barrel</fullName>
    </submittedName>
</protein>